<dbReference type="SUPFAM" id="SSF46785">
    <property type="entry name" value="Winged helix' DNA-binding domain"/>
    <property type="match status" value="1"/>
</dbReference>
<dbReference type="PROSITE" id="PS50931">
    <property type="entry name" value="HTH_LYSR"/>
    <property type="match status" value="1"/>
</dbReference>
<protein>
    <submittedName>
        <fullName evidence="6">Transcriptional regulator</fullName>
    </submittedName>
</protein>
<dbReference type="InterPro" id="IPR036390">
    <property type="entry name" value="WH_DNA-bd_sf"/>
</dbReference>
<dbReference type="Gene3D" id="1.10.10.10">
    <property type="entry name" value="Winged helix-like DNA-binding domain superfamily/Winged helix DNA-binding domain"/>
    <property type="match status" value="1"/>
</dbReference>
<evidence type="ECO:0000256" key="2">
    <source>
        <dbReference type="ARBA" id="ARBA00023015"/>
    </source>
</evidence>
<dbReference type="Pfam" id="PF00126">
    <property type="entry name" value="HTH_1"/>
    <property type="match status" value="1"/>
</dbReference>
<dbReference type="Pfam" id="PF03466">
    <property type="entry name" value="LysR_substrate"/>
    <property type="match status" value="1"/>
</dbReference>
<comment type="caution">
    <text evidence="6">The sequence shown here is derived from an EMBL/GenBank/DDBJ whole genome shotgun (WGS) entry which is preliminary data.</text>
</comment>
<evidence type="ECO:0000313" key="6">
    <source>
        <dbReference type="EMBL" id="GHF20102.1"/>
    </source>
</evidence>
<dbReference type="PANTHER" id="PTHR30126">
    <property type="entry name" value="HTH-TYPE TRANSCRIPTIONAL REGULATOR"/>
    <property type="match status" value="1"/>
</dbReference>
<dbReference type="SUPFAM" id="SSF53850">
    <property type="entry name" value="Periplasmic binding protein-like II"/>
    <property type="match status" value="1"/>
</dbReference>
<dbReference type="AlphaFoldDB" id="A0A919ARM3"/>
<reference evidence="6" key="2">
    <citation type="submission" date="2020-09" db="EMBL/GenBank/DDBJ databases">
        <authorList>
            <person name="Sun Q."/>
            <person name="Kim S."/>
        </authorList>
    </citation>
    <scope>NUCLEOTIDE SEQUENCE</scope>
    <source>
        <strain evidence="6">KCTC 42590</strain>
    </source>
</reference>
<reference evidence="6" key="1">
    <citation type="journal article" date="2014" name="Int. J. Syst. Evol. Microbiol.">
        <title>Complete genome sequence of Corynebacterium casei LMG S-19264T (=DSM 44701T), isolated from a smear-ripened cheese.</title>
        <authorList>
            <consortium name="US DOE Joint Genome Institute (JGI-PGF)"/>
            <person name="Walter F."/>
            <person name="Albersmeier A."/>
            <person name="Kalinowski J."/>
            <person name="Ruckert C."/>
        </authorList>
    </citation>
    <scope>NUCLEOTIDE SEQUENCE</scope>
    <source>
        <strain evidence="6">KCTC 42590</strain>
    </source>
</reference>
<evidence type="ECO:0000256" key="3">
    <source>
        <dbReference type="ARBA" id="ARBA00023125"/>
    </source>
</evidence>
<keyword evidence="3" id="KW-0238">DNA-binding</keyword>
<organism evidence="6 7">
    <name type="scientific">Kordiimonas sediminis</name>
    <dbReference type="NCBI Taxonomy" id="1735581"/>
    <lineage>
        <taxon>Bacteria</taxon>
        <taxon>Pseudomonadati</taxon>
        <taxon>Pseudomonadota</taxon>
        <taxon>Alphaproteobacteria</taxon>
        <taxon>Kordiimonadales</taxon>
        <taxon>Kordiimonadaceae</taxon>
        <taxon>Kordiimonas</taxon>
    </lineage>
</organism>
<dbReference type="RefSeq" id="WP_191251140.1">
    <property type="nucleotide sequence ID" value="NZ_BNCI01000001.1"/>
</dbReference>
<sequence>MDIVQAKTFLTIVEVRNFKQAAEKLFVTQSTISARVKSLEEQLDCKLFIRNKAGVTLTDAAVRFERHAQSIVQLWDHAKKEVAMTDDINASLTIGARYGLWEPLLLDWLLDLRSMMPGSVINARIGTPSSLIQKMHNGTMDICLVYAPYSNQGLRVHRLFDEKFIMVSSQRGIHAELDETYAYVHWGSEFVRKHKLHYPDYTLSKLSADLGALAEKLIVKAGMKGYLPRRTIEKSLAEGLLFEVEDAPEISLPVFMVYSELIPEDQLKIIRDSLISKCSAFK</sequence>
<keyword evidence="7" id="KW-1185">Reference proteome</keyword>
<accession>A0A919ARM3</accession>
<name>A0A919ARM3_9PROT</name>
<dbReference type="Proteomes" id="UP000630923">
    <property type="component" value="Unassembled WGS sequence"/>
</dbReference>
<dbReference type="PANTHER" id="PTHR30126:SF21">
    <property type="entry name" value="TRANSCRIPTIONAL REGULATOR-RELATED"/>
    <property type="match status" value="1"/>
</dbReference>
<evidence type="ECO:0000256" key="4">
    <source>
        <dbReference type="ARBA" id="ARBA00023163"/>
    </source>
</evidence>
<dbReference type="InterPro" id="IPR000847">
    <property type="entry name" value="LysR_HTH_N"/>
</dbReference>
<comment type="similarity">
    <text evidence="1">Belongs to the LysR transcriptional regulatory family.</text>
</comment>
<proteinExistence type="inferred from homology"/>
<feature type="domain" description="HTH lysR-type" evidence="5">
    <location>
        <begin position="1"/>
        <end position="58"/>
    </location>
</feature>
<dbReference type="Gene3D" id="3.40.190.10">
    <property type="entry name" value="Periplasmic binding protein-like II"/>
    <property type="match status" value="2"/>
</dbReference>
<dbReference type="EMBL" id="BNCI01000001">
    <property type="protein sequence ID" value="GHF20102.1"/>
    <property type="molecule type" value="Genomic_DNA"/>
</dbReference>
<evidence type="ECO:0000259" key="5">
    <source>
        <dbReference type="PROSITE" id="PS50931"/>
    </source>
</evidence>
<dbReference type="InterPro" id="IPR036388">
    <property type="entry name" value="WH-like_DNA-bd_sf"/>
</dbReference>
<dbReference type="FunFam" id="1.10.10.10:FF:000001">
    <property type="entry name" value="LysR family transcriptional regulator"/>
    <property type="match status" value="1"/>
</dbReference>
<keyword evidence="2" id="KW-0805">Transcription regulation</keyword>
<keyword evidence="4" id="KW-0804">Transcription</keyword>
<gene>
    <name evidence="6" type="ORF">GCM10017044_13610</name>
</gene>
<dbReference type="PRINTS" id="PR00039">
    <property type="entry name" value="HTHLYSR"/>
</dbReference>
<dbReference type="InterPro" id="IPR005119">
    <property type="entry name" value="LysR_subst-bd"/>
</dbReference>
<dbReference type="GO" id="GO:0000976">
    <property type="term" value="F:transcription cis-regulatory region binding"/>
    <property type="evidence" value="ECO:0007669"/>
    <property type="project" value="TreeGrafter"/>
</dbReference>
<evidence type="ECO:0000256" key="1">
    <source>
        <dbReference type="ARBA" id="ARBA00009437"/>
    </source>
</evidence>
<evidence type="ECO:0000313" key="7">
    <source>
        <dbReference type="Proteomes" id="UP000630923"/>
    </source>
</evidence>
<dbReference type="GO" id="GO:0003700">
    <property type="term" value="F:DNA-binding transcription factor activity"/>
    <property type="evidence" value="ECO:0007669"/>
    <property type="project" value="InterPro"/>
</dbReference>